<dbReference type="Proteomes" id="UP000186108">
    <property type="component" value="Chromosome"/>
</dbReference>
<dbReference type="AlphaFoldDB" id="A0A1B1K7L0"/>
<proteinExistence type="predicted"/>
<reference evidence="1 2" key="1">
    <citation type="submission" date="2014-07" db="EMBL/GenBank/DDBJ databases">
        <authorList>
            <person name="Zhang J.E."/>
            <person name="Yang H."/>
            <person name="Guo J."/>
            <person name="Deng Z."/>
            <person name="Luo H."/>
            <person name="Luo M."/>
            <person name="Zhao B."/>
        </authorList>
    </citation>
    <scope>NUCLEOTIDE SEQUENCE [LARGE SCALE GENOMIC DNA]</scope>
    <source>
        <strain evidence="1 2">1CP</strain>
    </source>
</reference>
<name>A0A1B1K7L0_RHOOP</name>
<dbReference type="EMBL" id="CP009111">
    <property type="protein sequence ID" value="ANS28612.1"/>
    <property type="molecule type" value="Genomic_DNA"/>
</dbReference>
<protein>
    <submittedName>
        <fullName evidence="1">Uncharacterized protein</fullName>
    </submittedName>
</protein>
<dbReference type="Gene3D" id="3.30.470.20">
    <property type="entry name" value="ATP-grasp fold, B domain"/>
    <property type="match status" value="1"/>
</dbReference>
<gene>
    <name evidence="1" type="ORF">R1CP_19650</name>
</gene>
<evidence type="ECO:0000313" key="2">
    <source>
        <dbReference type="Proteomes" id="UP000186108"/>
    </source>
</evidence>
<dbReference type="PATRIC" id="fig|37919.13.peg.4104"/>
<accession>A0A1B1K7L0</accession>
<evidence type="ECO:0000313" key="1">
    <source>
        <dbReference type="EMBL" id="ANS28612.1"/>
    </source>
</evidence>
<organism evidence="1 2">
    <name type="scientific">Rhodococcus opacus</name>
    <name type="common">Nocardia opaca</name>
    <dbReference type="NCBI Taxonomy" id="37919"/>
    <lineage>
        <taxon>Bacteria</taxon>
        <taxon>Bacillati</taxon>
        <taxon>Actinomycetota</taxon>
        <taxon>Actinomycetes</taxon>
        <taxon>Mycobacteriales</taxon>
        <taxon>Nocardiaceae</taxon>
        <taxon>Rhodococcus</taxon>
    </lineage>
</organism>
<dbReference type="Pfam" id="PF13549">
    <property type="entry name" value="ATP-grasp_5"/>
    <property type="match status" value="1"/>
</dbReference>
<sequence length="114" mass="12448">MIDETIASHMLLPILARKALARFLVRVGDIVAAHPEISELDLNPVTASDTGIVLVDVRIILSKNHPGDHTKLRQGRTFPATEGVADVAVEELRELLVDAWRMCVPKKVAAAYEG</sequence>